<protein>
    <submittedName>
        <fullName evidence="1">Uncharacterized protein</fullName>
    </submittedName>
</protein>
<proteinExistence type="predicted"/>
<comment type="caution">
    <text evidence="1">The sequence shown here is derived from an EMBL/GenBank/DDBJ whole genome shotgun (WGS) entry which is preliminary data.</text>
</comment>
<organism evidence="1 2">
    <name type="scientific">Pseudocohnilembus persalinus</name>
    <name type="common">Ciliate</name>
    <dbReference type="NCBI Taxonomy" id="266149"/>
    <lineage>
        <taxon>Eukaryota</taxon>
        <taxon>Sar</taxon>
        <taxon>Alveolata</taxon>
        <taxon>Ciliophora</taxon>
        <taxon>Intramacronucleata</taxon>
        <taxon>Oligohymenophorea</taxon>
        <taxon>Scuticociliatia</taxon>
        <taxon>Philasterida</taxon>
        <taxon>Pseudocohnilembidae</taxon>
        <taxon>Pseudocohnilembus</taxon>
    </lineage>
</organism>
<gene>
    <name evidence="1" type="ORF">PPERSA_11340</name>
</gene>
<sequence length="304" mass="37243">MKKDDLLYFVFYLLDHTNDNLLCQNDCINLLYWNEKISILEQDFIKLYERILNEMKNQNKIFTNYLDKPLFVELLQFKDELTYSQLVLKTRPKQEVLSYVNDKKITVYRRNIQSVLHNFDLRQRRDINEQYDEKYVQLFMQHKKDFQEYSKNRQKKKEFFIDTLSTFSLNFSSFKQLYRGNQFQFPSLLYDVIQVLTLIKFPNVDYKRQLNGILKAADLCHLKKDERLKEKETKKLITFEKYQKTKKMIQKIAHQYKIEGSEIIKQKWNQLTQDKLIMLQKKKQDQQYIKQLAKQQKVKLYEKQ</sequence>
<dbReference type="Proteomes" id="UP000054937">
    <property type="component" value="Unassembled WGS sequence"/>
</dbReference>
<dbReference type="EMBL" id="LDAU01000120">
    <property type="protein sequence ID" value="KRX04216.1"/>
    <property type="molecule type" value="Genomic_DNA"/>
</dbReference>
<accession>A0A0V0QQ39</accession>
<dbReference type="InParanoid" id="A0A0V0QQ39"/>
<evidence type="ECO:0000313" key="2">
    <source>
        <dbReference type="Proteomes" id="UP000054937"/>
    </source>
</evidence>
<dbReference type="AlphaFoldDB" id="A0A0V0QQ39"/>
<evidence type="ECO:0000313" key="1">
    <source>
        <dbReference type="EMBL" id="KRX04216.1"/>
    </source>
</evidence>
<name>A0A0V0QQ39_PSEPJ</name>
<keyword evidence="2" id="KW-1185">Reference proteome</keyword>
<reference evidence="1 2" key="1">
    <citation type="journal article" date="2015" name="Sci. Rep.">
        <title>Genome of the facultative scuticociliatosis pathogen Pseudocohnilembus persalinus provides insight into its virulence through horizontal gene transfer.</title>
        <authorList>
            <person name="Xiong J."/>
            <person name="Wang G."/>
            <person name="Cheng J."/>
            <person name="Tian M."/>
            <person name="Pan X."/>
            <person name="Warren A."/>
            <person name="Jiang C."/>
            <person name="Yuan D."/>
            <person name="Miao W."/>
        </authorList>
    </citation>
    <scope>NUCLEOTIDE SEQUENCE [LARGE SCALE GENOMIC DNA]</scope>
    <source>
        <strain evidence="1">36N120E</strain>
    </source>
</reference>